<feature type="region of interest" description="Disordered" evidence="1">
    <location>
        <begin position="1"/>
        <end position="29"/>
    </location>
</feature>
<name>A0A120KKU9_ACTRD</name>
<feature type="compositionally biased region" description="Polar residues" evidence="1">
    <location>
        <begin position="12"/>
        <end position="22"/>
    </location>
</feature>
<reference evidence="4" key="1">
    <citation type="submission" date="2016-02" db="EMBL/GenBank/DDBJ databases">
        <authorList>
            <person name="Holder M.E."/>
            <person name="Ajami N.J."/>
            <person name="Petrosino J.F."/>
        </authorList>
    </citation>
    <scope>NUCLEOTIDE SEQUENCE [LARGE SCALE GENOMIC DNA]</scope>
    <source>
        <strain evidence="4">CCUG 36733</strain>
    </source>
</reference>
<proteinExistence type="predicted"/>
<evidence type="ECO:0000313" key="4">
    <source>
        <dbReference type="Proteomes" id="UP000065220"/>
    </source>
</evidence>
<accession>A0A120KKU9</accession>
<dbReference type="STRING" id="111015.AXF14_00065"/>
<feature type="transmembrane region" description="Helical" evidence="2">
    <location>
        <begin position="114"/>
        <end position="133"/>
    </location>
</feature>
<protein>
    <submittedName>
        <fullName evidence="3">Uncharacterized protein</fullName>
    </submittedName>
</protein>
<keyword evidence="2" id="KW-0472">Membrane</keyword>
<keyword evidence="2" id="KW-1133">Transmembrane helix</keyword>
<dbReference type="KEGG" id="ard:AXF14_00065"/>
<dbReference type="AlphaFoldDB" id="A0A120KKU9"/>
<evidence type="ECO:0000256" key="1">
    <source>
        <dbReference type="SAM" id="MobiDB-lite"/>
    </source>
</evidence>
<dbReference type="EMBL" id="CP014228">
    <property type="protein sequence ID" value="AMD86300.1"/>
    <property type="molecule type" value="Genomic_DNA"/>
</dbReference>
<gene>
    <name evidence="3" type="ORF">AXF14_00065</name>
</gene>
<feature type="transmembrane region" description="Helical" evidence="2">
    <location>
        <begin position="53"/>
        <end position="69"/>
    </location>
</feature>
<keyword evidence="2" id="KW-0812">Transmembrane</keyword>
<feature type="transmembrane region" description="Helical" evidence="2">
    <location>
        <begin position="139"/>
        <end position="165"/>
    </location>
</feature>
<dbReference type="Proteomes" id="UP000065220">
    <property type="component" value="Chromosome"/>
</dbReference>
<keyword evidence="4" id="KW-1185">Reference proteome</keyword>
<sequence length="174" mass="18967">MLINAADPHSPETASSGQNRSSADGRPTPEEARVALDTVNAAEARTRQPRRRWPIILISVALGSVFALVVVGRFLWALVGLVLLVPVVLVIDARFLRSRGTRRRMEAEFQDRRWWIVNSYVLWCLLGPIIQGLHLTGGALTAVAVVTGILVAAHLTVCLEAFYSLTGVDGSDSR</sequence>
<evidence type="ECO:0000256" key="2">
    <source>
        <dbReference type="SAM" id="Phobius"/>
    </source>
</evidence>
<evidence type="ECO:0000313" key="3">
    <source>
        <dbReference type="EMBL" id="AMD86300.1"/>
    </source>
</evidence>
<organism evidence="3 4">
    <name type="scientific">Actinomyces radicidentis</name>
    <dbReference type="NCBI Taxonomy" id="111015"/>
    <lineage>
        <taxon>Bacteria</taxon>
        <taxon>Bacillati</taxon>
        <taxon>Actinomycetota</taxon>
        <taxon>Actinomycetes</taxon>
        <taxon>Actinomycetales</taxon>
        <taxon>Actinomycetaceae</taxon>
        <taxon>Actinomyces</taxon>
    </lineage>
</organism>
<feature type="transmembrane region" description="Helical" evidence="2">
    <location>
        <begin position="75"/>
        <end position="93"/>
    </location>
</feature>